<evidence type="ECO:0000313" key="2">
    <source>
        <dbReference type="EMBL" id="QPL55166.1"/>
    </source>
</evidence>
<organism evidence="2 3">
    <name type="scientific">Vibrio navarrensis</name>
    <dbReference type="NCBI Taxonomy" id="29495"/>
    <lineage>
        <taxon>Bacteria</taxon>
        <taxon>Pseudomonadati</taxon>
        <taxon>Pseudomonadota</taxon>
        <taxon>Gammaproteobacteria</taxon>
        <taxon>Vibrionales</taxon>
        <taxon>Vibrionaceae</taxon>
        <taxon>Vibrio</taxon>
    </lineage>
</organism>
<dbReference type="EMBL" id="CP065217">
    <property type="protein sequence ID" value="QPL55166.1"/>
    <property type="molecule type" value="Genomic_DNA"/>
</dbReference>
<name>A0AAJ4IEE7_9VIBR</name>
<proteinExistence type="predicted"/>
<evidence type="ECO:0000256" key="1">
    <source>
        <dbReference type="SAM" id="Phobius"/>
    </source>
</evidence>
<gene>
    <name evidence="2" type="ORF">I3X05_08960</name>
</gene>
<feature type="transmembrane region" description="Helical" evidence="1">
    <location>
        <begin position="12"/>
        <end position="33"/>
    </location>
</feature>
<protein>
    <submittedName>
        <fullName evidence="2">DUF3265 domain-containing protein</fullName>
    </submittedName>
</protein>
<dbReference type="AlphaFoldDB" id="A0AAJ4IEE7"/>
<sequence length="36" mass="3851">MTNGSRGTANAWHFYYALAFVVMMLCGSLVVALSAP</sequence>
<keyword evidence="1" id="KW-0812">Transmembrane</keyword>
<reference evidence="2 3" key="1">
    <citation type="submission" date="2020-11" db="EMBL/GenBank/DDBJ databases">
        <title>Complete and Circularized Genome Assembly of a human isolate of Vibrio navarrensis biotype pommerensis with MiSeq and MinION Sequence Data.</title>
        <authorList>
            <person name="Schwartz K."/>
            <person name="Borowiak M."/>
            <person name="Deneke C."/>
            <person name="Balau V."/>
            <person name="Metelmann C."/>
            <person name="Strauch E."/>
        </authorList>
    </citation>
    <scope>NUCLEOTIDE SEQUENCE [LARGE SCALE GENOMIC DNA]</scope>
    <source>
        <strain evidence="2 3">20-VB00237</strain>
    </source>
</reference>
<keyword evidence="1" id="KW-1133">Transmembrane helix</keyword>
<dbReference type="Proteomes" id="UP000594435">
    <property type="component" value="Chromosome 1"/>
</dbReference>
<keyword evidence="1" id="KW-0472">Membrane</keyword>
<dbReference type="AntiFam" id="ANF00277">
    <property type="entry name" value="Spurious ORF (formerly Pfam entry PF11665)"/>
</dbReference>
<accession>A0AAJ4IEE7</accession>
<evidence type="ECO:0000313" key="3">
    <source>
        <dbReference type="Proteomes" id="UP000594435"/>
    </source>
</evidence>